<protein>
    <submittedName>
        <fullName evidence="3">Triacylglycerol lipase</fullName>
    </submittedName>
</protein>
<evidence type="ECO:0000313" key="4">
    <source>
        <dbReference type="Proteomes" id="UP001629113"/>
    </source>
</evidence>
<reference evidence="3 4" key="1">
    <citation type="submission" date="2024-06" db="EMBL/GenBank/DDBJ databases">
        <title>Complete genome of Phlyctema vagabunda strain 19-DSS-EL-015.</title>
        <authorList>
            <person name="Fiorenzani C."/>
        </authorList>
    </citation>
    <scope>NUCLEOTIDE SEQUENCE [LARGE SCALE GENOMIC DNA]</scope>
    <source>
        <strain evidence="3 4">19-DSS-EL-015</strain>
    </source>
</reference>
<organism evidence="3 4">
    <name type="scientific">Phlyctema vagabunda</name>
    <dbReference type="NCBI Taxonomy" id="108571"/>
    <lineage>
        <taxon>Eukaryota</taxon>
        <taxon>Fungi</taxon>
        <taxon>Dikarya</taxon>
        <taxon>Ascomycota</taxon>
        <taxon>Pezizomycotina</taxon>
        <taxon>Leotiomycetes</taxon>
        <taxon>Helotiales</taxon>
        <taxon>Dermateaceae</taxon>
        <taxon>Phlyctema</taxon>
    </lineage>
</organism>
<comment type="caution">
    <text evidence="3">The sequence shown here is derived from an EMBL/GenBank/DDBJ whole genome shotgun (WGS) entry which is preliminary data.</text>
</comment>
<proteinExistence type="inferred from homology"/>
<evidence type="ECO:0000256" key="1">
    <source>
        <dbReference type="ARBA" id="ARBA00007920"/>
    </source>
</evidence>
<accession>A0ABR4PGV5</accession>
<dbReference type="InterPro" id="IPR007751">
    <property type="entry name" value="DUF676_lipase-like"/>
</dbReference>
<sequence length="339" mass="37766">MTVLLVRVASHTRWTPLFQRATLAQFSHARVSLRYFSCCKQRADQVKNTDDDPRINDLGRAIEDEFATIRQKYETPKHPIVLAHGLLGFDELRLAGSLFPGIHYWRGITEALRANNIEVITASVPASGSVEERAKALSQDIAAKANGKSVNIVAHSMGGLDSRYMISRLQPDNVEVLSLTTVASPHQGSAFADFCFDQIGPDNIPRVYKFWETSGLGTGAFQQLTTKYMKETFNPKTPDVPGVQYFSYGAVFKPSIWSAFRQPHKIVQRIEGPNDGLVSVGSAKWGTYKGTLVGVSHLDLINWTNRLKWAFSRLQGKEIKFNAIAFYLDIADMLAKEGL</sequence>
<gene>
    <name evidence="3" type="ORF">PVAG01_06717</name>
</gene>
<feature type="domain" description="DUF676" evidence="2">
    <location>
        <begin position="138"/>
        <end position="192"/>
    </location>
</feature>
<dbReference type="Pfam" id="PF05057">
    <property type="entry name" value="DUF676"/>
    <property type="match status" value="1"/>
</dbReference>
<keyword evidence="4" id="KW-1185">Reference proteome</keyword>
<dbReference type="InterPro" id="IPR029058">
    <property type="entry name" value="AB_hydrolase_fold"/>
</dbReference>
<comment type="similarity">
    <text evidence="1">Belongs to the putative lipase ROG1 family.</text>
</comment>
<name>A0ABR4PGV5_9HELO</name>
<dbReference type="Proteomes" id="UP001629113">
    <property type="component" value="Unassembled WGS sequence"/>
</dbReference>
<dbReference type="Gene3D" id="3.40.50.1820">
    <property type="entry name" value="alpha/beta hydrolase"/>
    <property type="match status" value="1"/>
</dbReference>
<evidence type="ECO:0000259" key="2">
    <source>
        <dbReference type="Pfam" id="PF05057"/>
    </source>
</evidence>
<evidence type="ECO:0000313" key="3">
    <source>
        <dbReference type="EMBL" id="KAL3422561.1"/>
    </source>
</evidence>
<dbReference type="PANTHER" id="PTHR11440">
    <property type="entry name" value="LECITHIN-CHOLESTEROL ACYLTRANSFERASE-RELATED"/>
    <property type="match status" value="1"/>
</dbReference>
<dbReference type="EMBL" id="JBFCZG010000005">
    <property type="protein sequence ID" value="KAL3422561.1"/>
    <property type="molecule type" value="Genomic_DNA"/>
</dbReference>
<dbReference type="SUPFAM" id="SSF53474">
    <property type="entry name" value="alpha/beta-Hydrolases"/>
    <property type="match status" value="1"/>
</dbReference>